<evidence type="ECO:0000313" key="14">
    <source>
        <dbReference type="Proteomes" id="UP000243217"/>
    </source>
</evidence>
<feature type="transmembrane region" description="Helical" evidence="11">
    <location>
        <begin position="360"/>
        <end position="386"/>
    </location>
</feature>
<proteinExistence type="inferred from homology"/>
<dbReference type="Pfam" id="PF03901">
    <property type="entry name" value="Glyco_transf_22"/>
    <property type="match status" value="1"/>
</dbReference>
<keyword evidence="6 11" id="KW-0812">Transmembrane</keyword>
<feature type="transmembrane region" description="Helical" evidence="11">
    <location>
        <begin position="165"/>
        <end position="187"/>
    </location>
</feature>
<keyword evidence="14" id="KW-1185">Reference proteome</keyword>
<evidence type="ECO:0000256" key="2">
    <source>
        <dbReference type="ARBA" id="ARBA00004687"/>
    </source>
</evidence>
<keyword evidence="8 11" id="KW-1133">Transmembrane helix</keyword>
<comment type="similarity">
    <text evidence="10">Belongs to the glycosyltransferase 22 family. PIGZ subfamily.</text>
</comment>
<organism evidence="13 14">
    <name type="scientific">Thraustotheca clavata</name>
    <dbReference type="NCBI Taxonomy" id="74557"/>
    <lineage>
        <taxon>Eukaryota</taxon>
        <taxon>Sar</taxon>
        <taxon>Stramenopiles</taxon>
        <taxon>Oomycota</taxon>
        <taxon>Saprolegniomycetes</taxon>
        <taxon>Saprolegniales</taxon>
        <taxon>Achlyaceae</taxon>
        <taxon>Thraustotheca</taxon>
    </lineage>
</organism>
<keyword evidence="3" id="KW-0337">GPI-anchor biosynthesis</keyword>
<keyword evidence="9 11" id="KW-0472">Membrane</keyword>
<dbReference type="Proteomes" id="UP000243217">
    <property type="component" value="Unassembled WGS sequence"/>
</dbReference>
<protein>
    <recommendedName>
        <fullName evidence="11">Mannosyltransferase</fullName>
        <ecNumber evidence="11">2.4.1.-</ecNumber>
    </recommendedName>
</protein>
<dbReference type="GO" id="GO:0005789">
    <property type="term" value="C:endoplasmic reticulum membrane"/>
    <property type="evidence" value="ECO:0007669"/>
    <property type="project" value="UniProtKB-SubCell"/>
</dbReference>
<evidence type="ECO:0000256" key="3">
    <source>
        <dbReference type="ARBA" id="ARBA00022502"/>
    </source>
</evidence>
<feature type="transmembrane region" description="Helical" evidence="11">
    <location>
        <begin position="336"/>
        <end position="354"/>
    </location>
</feature>
<dbReference type="EMBL" id="JNBS01000316">
    <property type="protein sequence ID" value="OQS06694.1"/>
    <property type="molecule type" value="Genomic_DNA"/>
</dbReference>
<keyword evidence="12" id="KW-0732">Signal</keyword>
<keyword evidence="5 13" id="KW-0808">Transferase</keyword>
<dbReference type="EC" id="2.4.1.-" evidence="11"/>
<dbReference type="OrthoDB" id="10066429at2759"/>
<comment type="caution">
    <text evidence="13">The sequence shown here is derived from an EMBL/GenBank/DDBJ whole genome shotgun (WGS) entry which is preliminary data.</text>
</comment>
<dbReference type="InterPro" id="IPR005599">
    <property type="entry name" value="GPI_mannosylTrfase"/>
</dbReference>
<keyword evidence="7 11" id="KW-0256">Endoplasmic reticulum</keyword>
<gene>
    <name evidence="13" type="ORF">THRCLA_01278</name>
</gene>
<sequence>MYGTAAVLRLLCVLLMGMIHPDEYFQCPEVMAKSVYNASNAFIPWEYDPASPNRSILFPSVVAGIPYTIAKLLGITPSGYLFLLLPRFILTILSFGFDLTLYRVAKMYNIDAKGPLLTFATSWTTLVLLTRSFSNTFEAWLLMLSFAIYHLLEPKKYQGIFSKRTLLLGMILAFGSFTRFTFILFFFPLGVALVLANDQLLCLELAKKHDGHTMPTGRRFLGIVETALGGALAFFATACAIVLLDTWYFHGTKAISKASDWVIAPLNNLIYNMDPAHLADHGLHSRSNHWCINMQLLFGPLSLLLLLKSRRWGLLFASVVFPVSMLSLAPHQEARFLLPVVFPLVLATGSNVAASKWLTALWFVFNGVMVLWFGILHQGGLIPMLLSASNALPSPYCTNVSLDNVHTMLISGTYMPPRFAFSPYFIDVIDERLENMATPLQTVLNRLSRGNGRTGIVFVYPAAWKDDVKAVLAPFTQIQLEDAFVGSCGPFLSVESLPPNMLDVSQWTLKIQHIVWHKVN</sequence>
<evidence type="ECO:0000256" key="1">
    <source>
        <dbReference type="ARBA" id="ARBA00004477"/>
    </source>
</evidence>
<feature type="signal peptide" evidence="12">
    <location>
        <begin position="1"/>
        <end position="21"/>
    </location>
</feature>
<dbReference type="GO" id="GO:0006506">
    <property type="term" value="P:GPI anchor biosynthetic process"/>
    <property type="evidence" value="ECO:0007669"/>
    <property type="project" value="UniProtKB-KW"/>
</dbReference>
<accession>A0A1W0A8S6</accession>
<keyword evidence="4 11" id="KW-0328">Glycosyltransferase</keyword>
<feature type="transmembrane region" description="Helical" evidence="11">
    <location>
        <begin position="227"/>
        <end position="249"/>
    </location>
</feature>
<evidence type="ECO:0000256" key="6">
    <source>
        <dbReference type="ARBA" id="ARBA00022692"/>
    </source>
</evidence>
<name>A0A1W0A8S6_9STRA</name>
<evidence type="ECO:0000256" key="11">
    <source>
        <dbReference type="RuleBase" id="RU363075"/>
    </source>
</evidence>
<evidence type="ECO:0000256" key="8">
    <source>
        <dbReference type="ARBA" id="ARBA00022989"/>
    </source>
</evidence>
<comment type="pathway">
    <text evidence="2">Glycolipid biosynthesis; glycosylphosphatidylinositol-anchor biosynthesis.</text>
</comment>
<feature type="transmembrane region" description="Helical" evidence="11">
    <location>
        <begin position="312"/>
        <end position="329"/>
    </location>
</feature>
<evidence type="ECO:0000256" key="5">
    <source>
        <dbReference type="ARBA" id="ARBA00022679"/>
    </source>
</evidence>
<evidence type="ECO:0000313" key="13">
    <source>
        <dbReference type="EMBL" id="OQS06694.1"/>
    </source>
</evidence>
<feature type="chain" id="PRO_5013003594" description="Mannosyltransferase" evidence="12">
    <location>
        <begin position="22"/>
        <end position="520"/>
    </location>
</feature>
<evidence type="ECO:0000256" key="4">
    <source>
        <dbReference type="ARBA" id="ARBA00022676"/>
    </source>
</evidence>
<evidence type="ECO:0000256" key="9">
    <source>
        <dbReference type="ARBA" id="ARBA00023136"/>
    </source>
</evidence>
<feature type="transmembrane region" description="Helical" evidence="11">
    <location>
        <begin position="80"/>
        <end position="102"/>
    </location>
</feature>
<evidence type="ECO:0000256" key="7">
    <source>
        <dbReference type="ARBA" id="ARBA00022824"/>
    </source>
</evidence>
<dbReference type="PANTHER" id="PTHR22760">
    <property type="entry name" value="GLYCOSYLTRANSFERASE"/>
    <property type="match status" value="1"/>
</dbReference>
<dbReference type="AlphaFoldDB" id="A0A1W0A8S6"/>
<evidence type="ECO:0000256" key="10">
    <source>
        <dbReference type="ARBA" id="ARBA00038466"/>
    </source>
</evidence>
<dbReference type="PANTHER" id="PTHR22760:SF3">
    <property type="entry name" value="GPI MANNOSYLTRANSFERASE 4"/>
    <property type="match status" value="1"/>
</dbReference>
<reference evidence="13 14" key="1">
    <citation type="journal article" date="2014" name="Genome Biol. Evol.">
        <title>The secreted proteins of Achlya hypogyna and Thraustotheca clavata identify the ancestral oomycete secretome and reveal gene acquisitions by horizontal gene transfer.</title>
        <authorList>
            <person name="Misner I."/>
            <person name="Blouin N."/>
            <person name="Leonard G."/>
            <person name="Richards T.A."/>
            <person name="Lane C.E."/>
        </authorList>
    </citation>
    <scope>NUCLEOTIDE SEQUENCE [LARGE SCALE GENOMIC DNA]</scope>
    <source>
        <strain evidence="13 14">ATCC 34112</strain>
    </source>
</reference>
<dbReference type="GO" id="GO:0000026">
    <property type="term" value="F:alpha-1,2-mannosyltransferase activity"/>
    <property type="evidence" value="ECO:0007669"/>
    <property type="project" value="TreeGrafter"/>
</dbReference>
<dbReference type="STRING" id="74557.A0A1W0A8S6"/>
<comment type="subcellular location">
    <subcellularLocation>
        <location evidence="1 11">Endoplasmic reticulum membrane</location>
        <topology evidence="1 11">Multi-pass membrane protein</topology>
    </subcellularLocation>
</comment>
<evidence type="ECO:0000256" key="12">
    <source>
        <dbReference type="SAM" id="SignalP"/>
    </source>
</evidence>